<reference evidence="7 8" key="1">
    <citation type="journal article" date="2017" name="Gigascience">
        <title>Genome sequence of the small brown planthopper, Laodelphax striatellus.</title>
        <authorList>
            <person name="Zhu J."/>
            <person name="Jiang F."/>
            <person name="Wang X."/>
            <person name="Yang P."/>
            <person name="Bao Y."/>
            <person name="Zhao W."/>
            <person name="Wang W."/>
            <person name="Lu H."/>
            <person name="Wang Q."/>
            <person name="Cui N."/>
            <person name="Li J."/>
            <person name="Chen X."/>
            <person name="Luo L."/>
            <person name="Yu J."/>
            <person name="Kang L."/>
            <person name="Cui F."/>
        </authorList>
    </citation>
    <scope>NUCLEOTIDE SEQUENCE [LARGE SCALE GENOMIC DNA]</scope>
    <source>
        <strain evidence="7">Lst14</strain>
    </source>
</reference>
<keyword evidence="8" id="KW-1185">Reference proteome</keyword>
<dbReference type="Gene3D" id="1.25.10.20">
    <property type="entry name" value="Vitellinogen, superhelical"/>
    <property type="match status" value="1"/>
</dbReference>
<evidence type="ECO:0000313" key="7">
    <source>
        <dbReference type="EMBL" id="RZF44088.1"/>
    </source>
</evidence>
<name>A0A482XFN7_LAOST</name>
<dbReference type="InterPro" id="IPR015817">
    <property type="entry name" value="Vitellinogen_open_b-sht_sub1"/>
</dbReference>
<keyword evidence="3" id="KW-1015">Disulfide bond</keyword>
<dbReference type="SMART" id="SM00638">
    <property type="entry name" value="LPD_N"/>
    <property type="match status" value="1"/>
</dbReference>
<dbReference type="InterPro" id="IPR015816">
    <property type="entry name" value="Vitellinogen_b-sht_N"/>
</dbReference>
<dbReference type="Gene3D" id="2.30.230.10">
    <property type="entry name" value="Lipovitellin, beta-sheet shell regions, chain A"/>
    <property type="match status" value="1"/>
</dbReference>
<feature type="signal peptide" evidence="4">
    <location>
        <begin position="1"/>
        <end position="22"/>
    </location>
</feature>
<dbReference type="PROSITE" id="PS51211">
    <property type="entry name" value="VITELLOGENIN"/>
    <property type="match status" value="1"/>
</dbReference>
<dbReference type="OrthoDB" id="6484170at2759"/>
<evidence type="ECO:0000259" key="5">
    <source>
        <dbReference type="PROSITE" id="PS51211"/>
    </source>
</evidence>
<feature type="domain" description="Vitellogenin" evidence="5">
    <location>
        <begin position="39"/>
        <end position="642"/>
    </location>
</feature>
<dbReference type="PANTHER" id="PTHR23345">
    <property type="entry name" value="VITELLOGENIN-RELATED"/>
    <property type="match status" value="1"/>
</dbReference>
<dbReference type="Gene3D" id="2.20.80.10">
    <property type="entry name" value="Lipovitellin-phosvitin complex, chain A, domain 4"/>
    <property type="match status" value="1"/>
</dbReference>
<evidence type="ECO:0000256" key="3">
    <source>
        <dbReference type="PROSITE-ProRule" id="PRU00557"/>
    </source>
</evidence>
<evidence type="ECO:0000313" key="8">
    <source>
        <dbReference type="Proteomes" id="UP000291343"/>
    </source>
</evidence>
<keyword evidence="2" id="KW-0325">Glycoprotein</keyword>
<dbReference type="EMBL" id="QKKF02011401">
    <property type="protein sequence ID" value="RZF44088.1"/>
    <property type="molecule type" value="Genomic_DNA"/>
</dbReference>
<dbReference type="InterPro" id="IPR001846">
    <property type="entry name" value="VWF_type-D"/>
</dbReference>
<organism evidence="7 8">
    <name type="scientific">Laodelphax striatellus</name>
    <name type="common">Small brown planthopper</name>
    <name type="synonym">Delphax striatella</name>
    <dbReference type="NCBI Taxonomy" id="195883"/>
    <lineage>
        <taxon>Eukaryota</taxon>
        <taxon>Metazoa</taxon>
        <taxon>Ecdysozoa</taxon>
        <taxon>Arthropoda</taxon>
        <taxon>Hexapoda</taxon>
        <taxon>Insecta</taxon>
        <taxon>Pterygota</taxon>
        <taxon>Neoptera</taxon>
        <taxon>Paraneoptera</taxon>
        <taxon>Hemiptera</taxon>
        <taxon>Auchenorrhyncha</taxon>
        <taxon>Fulgoroidea</taxon>
        <taxon>Delphacidae</taxon>
        <taxon>Criomorphinae</taxon>
        <taxon>Laodelphax</taxon>
    </lineage>
</organism>
<dbReference type="InterPro" id="IPR011030">
    <property type="entry name" value="Lipovitellin_superhlx_dom"/>
</dbReference>
<dbReference type="SUPFAM" id="SSF48431">
    <property type="entry name" value="Lipovitellin-phosvitin complex, superhelical domain"/>
    <property type="match status" value="1"/>
</dbReference>
<dbReference type="SMART" id="SM00216">
    <property type="entry name" value="VWD"/>
    <property type="match status" value="1"/>
</dbReference>
<dbReference type="Pfam" id="PF00094">
    <property type="entry name" value="VWD"/>
    <property type="match status" value="1"/>
</dbReference>
<dbReference type="Proteomes" id="UP000291343">
    <property type="component" value="Unassembled WGS sequence"/>
</dbReference>
<dbReference type="Gene3D" id="2.20.50.20">
    <property type="entry name" value="Lipovitellin. Chain A, domain 3"/>
    <property type="match status" value="1"/>
</dbReference>
<evidence type="ECO:0000259" key="6">
    <source>
        <dbReference type="PROSITE" id="PS51233"/>
    </source>
</evidence>
<dbReference type="InParanoid" id="A0A482XFN7"/>
<proteinExistence type="predicted"/>
<comment type="caution">
    <text evidence="7">The sequence shown here is derived from an EMBL/GenBank/DDBJ whole genome shotgun (WGS) entry which is preliminary data.</text>
</comment>
<evidence type="ECO:0000256" key="1">
    <source>
        <dbReference type="ARBA" id="ARBA00022729"/>
    </source>
</evidence>
<dbReference type="Pfam" id="PF09172">
    <property type="entry name" value="Vit_open_b-sht"/>
    <property type="match status" value="1"/>
</dbReference>
<feature type="disulfide bond" evidence="3">
    <location>
        <begin position="428"/>
        <end position="433"/>
    </location>
</feature>
<dbReference type="SMART" id="SM01169">
    <property type="entry name" value="DUF1943"/>
    <property type="match status" value="1"/>
</dbReference>
<sequence>MGNKRGLLTLGILCAFTAVVYADKCRSGCQGASSGFFKYEEGASYKYKLDGATITTVAGSSGDVSKVTITADVEVNVQPQCTYVLKVSQVQVNGPDGKAYNGLGDLEAHPVKFSLNDGRVENEVCAEAADSHESLNIKRAIISLFQASIHKDSGVTTHYETDVFGVCPTDFEFSKSGNSYRIKKTRNLNQCAHRESLNFPVISASYSLNSAFQSSPILSSSLKVEQQFKDGVLESAVSDEKYYYQPHLSIDSGATVAVKTKLTFVSKAKGAIAANANKPNSLIFSAPLHSDPACTVDVIQKALQAAESSVEPAIKPTAATDFANLVEVISQSSKQDIVTVYTAAKAKETTRKILLDAITRASNGDAVEVMAELVKANELSELQKGFWILNLGFVKHVTKASLKAVMPLLDDAPHIAYLGIGSFAGRFCNLHDCQSVPEFKELLAKLAAPVYAGCKVDSTDKENKLIASLKGLHNVHHLTDEVAEKIAACAQDKAVKTRVRVAALEAFQSDASKSKIREASIAILKDVTEDSEIRIKAYLALVECPCNKVADVIKNVLDNEKSNQVGSFIVSHLRNVRSSTNPDKAHAKHFLGNIYTKNKFPIDVRKFSNNQELSYSFDAINVGTAGESNVIFSEKSFFPRSVNLNLTTQIFGHAFNLFEFNARSENVDYLLEKYFGPKGYFPTHNPHDIFDNFLKTSKSLGDKIKERYENTIRPKRSIQEQTSAFAKNVVVGGVDSFDKNLDVDLSMKMFGSEVGWYTYTGSSKKFDMSFIDSIFNKIDSSLDKAKNFDIDYKKHATFLDAEAIYPTGLGFPLKVSTRGSGAIRLKVDGKFDLPAMLKDPKNANLDFELIPSAAIELSGQLTVDAFVVESGARIAGNIHSATGSSVSVKLLEGRGVDVKFGLPVKKQEVINFKSNYHTVSRQRGQLRGETPIKFTARKQEYKGCFDQLEELIGLTFCGDVSFPWDGKKALSPAYGTTSLSARIEKDDDSLTTYHFKAYLNNKDPNKAEFEILLDTPNSKTNRKVSFNLDLAQAPNKRLSAVITSPWKAVSLEGQITNTDKEGSVYVKIVHDGTEYYAKAGVNIDGDENHKTLKPMLEYKAPEFKVEKKGLIGFKGVKGDKSQKAVAVEGVIKLDKEPASGKRTYTLQSVKVSTGRNQFVFDGTIVHDDNHFETDVKVTADKEVYKIVSKLAKQVGADQKSGSAYIEFTPSQSPDLGVVVDWKGKKTPYTIENDLTVVHGHDPKSTDSKITIHQFVKLIAEKEKPFEFSTKNAVSYPLVGLSGAIEGEAHKNKISYLLDGTYGKQQVSSSLNAQTEIAKKGDYDINFKAKVLENSVELNAKREIPSDNKSKLTNSLEIKPGGKYILNANVIHNFKRDNFHNHISADLKMPTDPKSAKLDAGIKSNKKEFTAEFNAVAGSKKYVEFEVAVQKTKPQGSFKANLPPNFESQGSYTADNGKGSGSFMVHFPRKERKIEGKSEITYGGNKYKGFADICWDATKNPSKSLKIETDSEIKSKFINSENTITYLGDQKTKINFKGSVAEKPDEEAIQTEAELVLPSGRKYNGKYFGKYSHQNDDYNAEVDTEFSHQPPQGTPCKVAFKANAKNINVAKRTIDGQATFNMVDPEGKDLKAHTVLKKALSGDKWIILAQGSVSGSKIKYPVSAKFDSEVSDQFLRSAYISSDHSFSPASYQMSATVGNEISVASNGKVNGHQLNHDVEVKLPAEYNIKSFKWSSANYFDPAEKIKLTNALNWNDNKFFKIGAEGQKEPHGVAGKLEWESDSKSLRTLTGNVHYEQPQSAAGDRKLDAAVKLAYEGKVADVNVKAEYAKESETAQVLVNGNLPQQGKFDISVKNKATPGGKGFQTDISLNVNEKKITVSNHVELDPENPLVDLVAEHPQGKSKVYVKLEKKGQRHWGGESKVVWVGNGGGSLAVDGEVQYESIDDFFIKMNADSPKLKIDKYNVEVANKNKGAKKTITFQAKMSDKTLFAGNANYNFKDDGKTKTVDGTGTITVADQTHPLKFKYTRDILSADSDGEDGNTIKVNVGYGKSTIDVYSKMTATVFHIKRTYCKEGTDCSKAEIFSKVKKHSLQEYDYEFNVNLDLSKLFKTTDDLSVKITTKRNGFILDHNFELQRNPESKIKYHIFIHDNQAGAVLTLPKRTVAAEIKYELPKSQKKIGVVVLEASLWLNKEKAPQEKTSLSLHADVAKSGEGGSFSGELKASHPALGKDLVISGHTTIFDNWNKIVDAKLDIDVFAKKEQKITVHYKTVKSKEKESFSAQDSFTVKGLIEFDCKRVIASTKSSQLKYDFICSYVDSEKNKREASTKVEINPSGINYAVKIPDHTFASMVVKRKSSGNDYSYTGEYEFLGEKYSESVEIKNHNTLKYYFIFDKNGKNKKFESEFGYAMGQIAEFKNSFAGKELGHVQVSLNEGDFLKSKYNYNTQNLKDFVGFIREDYVANVKKFSKIFQTAIEKAGKEIVHKIEVVQKALPDFAPVVKKYTEEIKALREEVVNEKSIQEAADYIKGVLSVVLEQFVVILEEVAKVTESLLAVLNEGATKFKEALKRVLPIISDSYEKITKIFINVLEEYLKFSVEVISFALDKIKEHEEEIQVIVSAVTEFASEIGQLAAKAFVQIKAQVKDFVELFIEQVKALPVFAMIKEKYEDLSKNGIPEEFWTEYHGAVEQIKEIAPTAECGQFVATAAGYIEKLLRNQPVDNFETWKTLYKEFVAAMNSVINYVQNHIPQDRLVKPVFTYIPLPVVSMKIPKGALRLSPLNWLRSPDIPSIADVFYTYKPTLNPLNYVPPFTGHAYLVGGTDFFTFDRYHVQFKGDGHYLLAQDFVDGNFTISAKIKGGKVEAVVLSDKTDSVELTNKETVNVNGAAHEYPVKQGDLWAWRRYPSANIYHRSGARVFCTPNLHFCSFHVSGYYFGKTKGLLGTINNEVYDELALPDGKLAAATADFANAYALDGAKVSGADAPDTPNSVFQKLIGGDSSLSDCFPYVRPHHYKHACNFVTSSKSSDAEKKTAACEVAYAYHAACHDANSKVDLPAACIKCKVGSKTIGGESDESTTVNVPEKSADIVLVVQQVEQNEEVFNKLVVPLVTSIKKDFKDKGITDVHFSLIGFGAPDMNWPQHYTTNGKIDFNGKSTIYFSKKEAPKEGADEHDKYVQKLKWFKHNLELEFGMSQMSVAFKEARDYPFRPEAVKSIIAVLAAPCERSFMPISLQHARAIGSAIFFKLRGVQFHVITQVQNLEYSDKEQAIVPSVVGFNKDNIYLLSDKKKPSNDLNPYGLTYGKDICVTFTTLNGGTVFNAANFVGAKPDAQKQFLQVVSSTLVDQLTSKPLTVDVTCEQSEGIAYNDLLAHSSESSDESKSS</sequence>
<keyword evidence="1 4" id="KW-0732">Signal</keyword>
<dbReference type="STRING" id="195883.A0A482XFN7"/>
<feature type="domain" description="VWFD" evidence="6">
    <location>
        <begin position="2809"/>
        <end position="2975"/>
    </location>
</feature>
<evidence type="ECO:0000256" key="2">
    <source>
        <dbReference type="ARBA" id="ARBA00023180"/>
    </source>
</evidence>
<dbReference type="PANTHER" id="PTHR23345:SF36">
    <property type="entry name" value="APOLIPOPHORINS"/>
    <property type="match status" value="1"/>
</dbReference>
<dbReference type="PROSITE" id="PS51233">
    <property type="entry name" value="VWFD"/>
    <property type="match status" value="1"/>
</dbReference>
<dbReference type="GO" id="GO:0005319">
    <property type="term" value="F:lipid transporter activity"/>
    <property type="evidence" value="ECO:0007669"/>
    <property type="project" value="InterPro"/>
</dbReference>
<dbReference type="SMR" id="A0A482XFN7"/>
<dbReference type="InterPro" id="IPR015255">
    <property type="entry name" value="Vitellinogen_open_b-sht"/>
</dbReference>
<dbReference type="InterPro" id="IPR015819">
    <property type="entry name" value="Lipid_transp_b-sht_shell"/>
</dbReference>
<accession>A0A482XFN7</accession>
<evidence type="ECO:0000256" key="4">
    <source>
        <dbReference type="SAM" id="SignalP"/>
    </source>
</evidence>
<dbReference type="Pfam" id="PF01347">
    <property type="entry name" value="Vitellogenin_N"/>
    <property type="match status" value="1"/>
</dbReference>
<feature type="chain" id="PRO_5019794601" description="Vitellogenin domain-containing protein" evidence="4">
    <location>
        <begin position="23"/>
        <end position="3376"/>
    </location>
</feature>
<dbReference type="InterPro" id="IPR050733">
    <property type="entry name" value="Vitellogenin/Apolipophorin"/>
</dbReference>
<gene>
    <name evidence="7" type="ORF">LSTR_LSTR004460</name>
</gene>
<dbReference type="FunCoup" id="A0A482XFN7">
    <property type="interactions" value="45"/>
</dbReference>
<protein>
    <recommendedName>
        <fullName evidence="9">Vitellogenin domain-containing protein</fullName>
    </recommendedName>
</protein>
<comment type="caution">
    <text evidence="3">Lacks conserved residue(s) required for the propagation of feature annotation.</text>
</comment>
<dbReference type="InterPro" id="IPR001747">
    <property type="entry name" value="Vitellogenin_N"/>
</dbReference>
<dbReference type="SUPFAM" id="SSF56968">
    <property type="entry name" value="Lipovitellin-phosvitin complex, beta-sheet shell regions"/>
    <property type="match status" value="2"/>
</dbReference>
<evidence type="ECO:0008006" key="9">
    <source>
        <dbReference type="Google" id="ProtNLM"/>
    </source>
</evidence>